<dbReference type="KEGG" id="ftj:FTUN_4125"/>
<proteinExistence type="predicted"/>
<gene>
    <name evidence="1" type="ORF">FTUN_4125</name>
</gene>
<keyword evidence="2" id="KW-1185">Reference proteome</keyword>
<dbReference type="RefSeq" id="WP_171472121.1">
    <property type="nucleotide sequence ID" value="NZ_CP053452.2"/>
</dbReference>
<name>A0A6M5YRG4_9BACT</name>
<organism evidence="1 2">
    <name type="scientific">Frigoriglobus tundricola</name>
    <dbReference type="NCBI Taxonomy" id="2774151"/>
    <lineage>
        <taxon>Bacteria</taxon>
        <taxon>Pseudomonadati</taxon>
        <taxon>Planctomycetota</taxon>
        <taxon>Planctomycetia</taxon>
        <taxon>Gemmatales</taxon>
        <taxon>Gemmataceae</taxon>
        <taxon>Frigoriglobus</taxon>
    </lineage>
</organism>
<evidence type="ECO:0000313" key="2">
    <source>
        <dbReference type="Proteomes" id="UP000503447"/>
    </source>
</evidence>
<evidence type="ECO:0000313" key="1">
    <source>
        <dbReference type="EMBL" id="QJW96568.1"/>
    </source>
</evidence>
<sequence length="140" mass="15105">MPVVQCPECAKNITLPFPWKIPTYTCPHCSHVVSGRRSRALHLRYFSVGLTAETADEMKRIVPVVNAALGTRLSREQFFELAVAALVEKYAARAAKSDDTAETAALTQRIRPIAGTAAGAPNAVPVTGASWVRPPHVPSE</sequence>
<dbReference type="AlphaFoldDB" id="A0A6M5YRG4"/>
<dbReference type="Proteomes" id="UP000503447">
    <property type="component" value="Chromosome"/>
</dbReference>
<accession>A0A6M5YRG4</accession>
<protein>
    <submittedName>
        <fullName evidence="1">Uncharacterized protein</fullName>
    </submittedName>
</protein>
<reference evidence="2" key="1">
    <citation type="submission" date="2020-05" db="EMBL/GenBank/DDBJ databases">
        <title>Frigoriglobus tundricola gen. nov., sp. nov., a psychrotolerant cellulolytic planctomycete of the family Gemmataceae with two divergent copies of 16S rRNA gene.</title>
        <authorList>
            <person name="Kulichevskaya I.S."/>
            <person name="Ivanova A.A."/>
            <person name="Naumoff D.G."/>
            <person name="Beletsky A.V."/>
            <person name="Rijpstra W.I.C."/>
            <person name="Sinninghe Damste J.S."/>
            <person name="Mardanov A.V."/>
            <person name="Ravin N.V."/>
            <person name="Dedysh S.N."/>
        </authorList>
    </citation>
    <scope>NUCLEOTIDE SEQUENCE [LARGE SCALE GENOMIC DNA]</scope>
    <source>
        <strain evidence="2">PL17</strain>
    </source>
</reference>
<dbReference type="EMBL" id="CP053452">
    <property type="protein sequence ID" value="QJW96568.1"/>
    <property type="molecule type" value="Genomic_DNA"/>
</dbReference>